<dbReference type="AlphaFoldDB" id="A0AAD5SDM0"/>
<feature type="non-terminal residue" evidence="1">
    <location>
        <position position="272"/>
    </location>
</feature>
<gene>
    <name evidence="1" type="ORF">HK097_000443</name>
</gene>
<protein>
    <recommendedName>
        <fullName evidence="3">BTB domain-containing protein</fullName>
    </recommendedName>
</protein>
<proteinExistence type="predicted"/>
<dbReference type="SUPFAM" id="SSF54695">
    <property type="entry name" value="POZ domain"/>
    <property type="match status" value="1"/>
</dbReference>
<evidence type="ECO:0000313" key="1">
    <source>
        <dbReference type="EMBL" id="KAJ3046866.1"/>
    </source>
</evidence>
<dbReference type="PANTHER" id="PTHR47369">
    <property type="entry name" value="BTB/POZ DOMAIN-CONTAINING PROTEIN"/>
    <property type="match status" value="1"/>
</dbReference>
<dbReference type="Gene3D" id="3.30.710.10">
    <property type="entry name" value="Potassium Channel Kv1.1, Chain A"/>
    <property type="match status" value="1"/>
</dbReference>
<dbReference type="Proteomes" id="UP001212841">
    <property type="component" value="Unassembled WGS sequence"/>
</dbReference>
<dbReference type="InterPro" id="IPR011333">
    <property type="entry name" value="SKP1/BTB/POZ_sf"/>
</dbReference>
<keyword evidence="2" id="KW-1185">Reference proteome</keyword>
<organism evidence="1 2">
    <name type="scientific">Rhizophlyctis rosea</name>
    <dbReference type="NCBI Taxonomy" id="64517"/>
    <lineage>
        <taxon>Eukaryota</taxon>
        <taxon>Fungi</taxon>
        <taxon>Fungi incertae sedis</taxon>
        <taxon>Chytridiomycota</taxon>
        <taxon>Chytridiomycota incertae sedis</taxon>
        <taxon>Chytridiomycetes</taxon>
        <taxon>Rhizophlyctidales</taxon>
        <taxon>Rhizophlyctidaceae</taxon>
        <taxon>Rhizophlyctis</taxon>
    </lineage>
</organism>
<dbReference type="PANTHER" id="PTHR47369:SF2">
    <property type="entry name" value="BTB_POZ DOMAIN-CONTAINING PROTEIN 2"/>
    <property type="match status" value="1"/>
</dbReference>
<dbReference type="EMBL" id="JADGJD010001076">
    <property type="protein sequence ID" value="KAJ3046866.1"/>
    <property type="molecule type" value="Genomic_DNA"/>
</dbReference>
<accession>A0AAD5SDM0</accession>
<evidence type="ECO:0008006" key="3">
    <source>
        <dbReference type="Google" id="ProtNLM"/>
    </source>
</evidence>
<sequence>MYHLHKVVLMQSPFFARMLLSETNQELIIVEGFLSLECANDHRITKEGMEISLRDLYDPTLTLQRLSSITPTNALSVLPSACFLELSDLASHCHSVLLSALSRSTIVDYAIHLDQIRPPRNQKAGASPYGVRHRYMDMWGEWHGKVEEAVVAFLGGLVNGYLGDEEKSRDVGEDDVVEVGEDGREKTPTARPMGLPEIEKLLTTLPLLWVRRVLESDTLCVANEFARYELIKRVAKARRSVPRCVKSEIDLEEAEYEKRATARKVRERLSLG</sequence>
<evidence type="ECO:0000313" key="2">
    <source>
        <dbReference type="Proteomes" id="UP001212841"/>
    </source>
</evidence>
<name>A0AAD5SDM0_9FUNG</name>
<comment type="caution">
    <text evidence="1">The sequence shown here is derived from an EMBL/GenBank/DDBJ whole genome shotgun (WGS) entry which is preliminary data.</text>
</comment>
<reference evidence="1" key="1">
    <citation type="submission" date="2020-05" db="EMBL/GenBank/DDBJ databases">
        <title>Phylogenomic resolution of chytrid fungi.</title>
        <authorList>
            <person name="Stajich J.E."/>
            <person name="Amses K."/>
            <person name="Simmons R."/>
            <person name="Seto K."/>
            <person name="Myers J."/>
            <person name="Bonds A."/>
            <person name="Quandt C.A."/>
            <person name="Barry K."/>
            <person name="Liu P."/>
            <person name="Grigoriev I."/>
            <person name="Longcore J.E."/>
            <person name="James T.Y."/>
        </authorList>
    </citation>
    <scope>NUCLEOTIDE SEQUENCE</scope>
    <source>
        <strain evidence="1">JEL0318</strain>
    </source>
</reference>